<evidence type="ECO:0000313" key="2">
    <source>
        <dbReference type="Proteomes" id="UP000607796"/>
    </source>
</evidence>
<sequence>MNNTQMHYGRSPSAVHIGLSHREVLALFSAKARGKRPGVQMALATAHSWLPKAKGVTCSAADVLGHQLVGGHGQPIQCGKCDCYVSADGVLAYVGLSAAEVVLGFSGSPVRLLPRTLGLPVCSSCVAKYGGASERLANSVLGVALKRKAAFCGMRPAVPVRITKGEPQGVCKGNVVPLHA</sequence>
<accession>A0ABR9X452</accession>
<dbReference type="Proteomes" id="UP000607796">
    <property type="component" value="Unassembled WGS sequence"/>
</dbReference>
<dbReference type="RefSeq" id="WP_194135587.1">
    <property type="nucleotide sequence ID" value="NZ_JADFFK010000011.1"/>
</dbReference>
<keyword evidence="2" id="KW-1185">Reference proteome</keyword>
<gene>
    <name evidence="1" type="ORF">IQ782_15635</name>
</gene>
<comment type="caution">
    <text evidence="1">The sequence shown here is derived from an EMBL/GenBank/DDBJ whole genome shotgun (WGS) entry which is preliminary data.</text>
</comment>
<reference evidence="1 2" key="1">
    <citation type="journal article" date="2021" name="Int. J. Syst. Evol. Microbiol.">
        <title>Salipiger mangrovisoli sp. nov., isolated from mangrove soil and the proposal for the reclassification of Paraphaeobacter pallidus as Salipiger pallidus comb. nov.</title>
        <authorList>
            <person name="Du J."/>
            <person name="Liu Y."/>
            <person name="Pei T."/>
            <person name="Deng M.R."/>
            <person name="Zhu H."/>
        </authorList>
    </citation>
    <scope>NUCLEOTIDE SEQUENCE [LARGE SCALE GENOMIC DNA]</scope>
    <source>
        <strain evidence="1 2">6D45A</strain>
    </source>
</reference>
<protein>
    <submittedName>
        <fullName evidence="1">Uncharacterized protein</fullName>
    </submittedName>
</protein>
<proteinExistence type="predicted"/>
<organism evidence="1 2">
    <name type="scientific">Salipiger mangrovisoli</name>
    <dbReference type="NCBI Taxonomy" id="2865933"/>
    <lineage>
        <taxon>Bacteria</taxon>
        <taxon>Pseudomonadati</taxon>
        <taxon>Pseudomonadota</taxon>
        <taxon>Alphaproteobacteria</taxon>
        <taxon>Rhodobacterales</taxon>
        <taxon>Roseobacteraceae</taxon>
        <taxon>Salipiger</taxon>
    </lineage>
</organism>
<dbReference type="EMBL" id="JADFFK010000011">
    <property type="protein sequence ID" value="MBE9638285.1"/>
    <property type="molecule type" value="Genomic_DNA"/>
</dbReference>
<evidence type="ECO:0000313" key="1">
    <source>
        <dbReference type="EMBL" id="MBE9638285.1"/>
    </source>
</evidence>
<name>A0ABR9X452_9RHOB</name>